<dbReference type="Proteomes" id="UP000319130">
    <property type="component" value="Unassembled WGS sequence"/>
</dbReference>
<dbReference type="SUPFAM" id="SSF53850">
    <property type="entry name" value="Periplasmic binding protein-like II"/>
    <property type="match status" value="1"/>
</dbReference>
<dbReference type="InterPro" id="IPR050490">
    <property type="entry name" value="Bact_solute-bd_prot1"/>
</dbReference>
<keyword evidence="1" id="KW-1003">Cell membrane</keyword>
<keyword evidence="5" id="KW-0449">Lipoprotein</keyword>
<evidence type="ECO:0000256" key="3">
    <source>
        <dbReference type="ARBA" id="ARBA00023136"/>
    </source>
</evidence>
<evidence type="ECO:0000256" key="4">
    <source>
        <dbReference type="ARBA" id="ARBA00023139"/>
    </source>
</evidence>
<comment type="caution">
    <text evidence="7">The sequence shown here is derived from an EMBL/GenBank/DDBJ whole genome shotgun (WGS) entry which is preliminary data.</text>
</comment>
<evidence type="ECO:0000256" key="1">
    <source>
        <dbReference type="ARBA" id="ARBA00022475"/>
    </source>
</evidence>
<dbReference type="Gene3D" id="3.40.190.10">
    <property type="entry name" value="Periplasmic binding protein-like II"/>
    <property type="match status" value="1"/>
</dbReference>
<reference evidence="7 8" key="1">
    <citation type="submission" date="2019-03" db="EMBL/GenBank/DDBJ databases">
        <title>Metabolic potential of uncultured bacteria and archaea associated with petroleum seepage in deep-sea sediments.</title>
        <authorList>
            <person name="Dong X."/>
            <person name="Hubert C."/>
        </authorList>
    </citation>
    <scope>NUCLEOTIDE SEQUENCE [LARGE SCALE GENOMIC DNA]</scope>
    <source>
        <strain evidence="7">E29_bin52</strain>
    </source>
</reference>
<evidence type="ECO:0000256" key="6">
    <source>
        <dbReference type="SAM" id="SignalP"/>
    </source>
</evidence>
<dbReference type="PANTHER" id="PTHR43649:SF33">
    <property type="entry name" value="POLYGALACTURONAN_RHAMNOGALACTURONAN-BINDING PROTEIN YTCQ"/>
    <property type="match status" value="1"/>
</dbReference>
<dbReference type="AlphaFoldDB" id="A0A523W962"/>
<dbReference type="EMBL" id="SOIZ01000096">
    <property type="protein sequence ID" value="TET63568.1"/>
    <property type="molecule type" value="Genomic_DNA"/>
</dbReference>
<dbReference type="PANTHER" id="PTHR43649">
    <property type="entry name" value="ARABINOSE-BINDING PROTEIN-RELATED"/>
    <property type="match status" value="1"/>
</dbReference>
<protein>
    <submittedName>
        <fullName evidence="7">Extracellular solute-binding protein</fullName>
    </submittedName>
</protein>
<sequence>MKNKAVQLFLVGAVVIGSFAASTLPLSAVGPGDINWDKPVSLVERITGQGPVKVIPPELEGYGVKLTGKKGMLTGYRLPEGWKKAIGGVKRIVLLNSGSLVHDPATVLNAKIFERMTGVSVELIEMRDELLWPKTLSVAMAKSTDVDLFYIDRGMMDIPHLSAPGWIYPVDVLYPPEAQKLFSEGVLMSMRGIRGKFYATPLSLWSEYLFYRPSWLEKAGVEVPETWQELVVASKKLDDWASANLGAGYSGMVCSIGDPDSVYRLWTMITYAKDETIVKEGKITIDPEVWKLFTDLWVRGGTSKESIEYRWPDAPEVFAKGKAGLIIAGSVFMKKFGDPEFAGAIQGDWVVKPAPAWKGVDIRGRSLGEPDTWAINPFIAPEKKAAGMLWLDFFRSYQGQFNELYVEGNESSMKIVYDHPVIKAEVEFPDVRSVAVANHMGETFPPQAPEVLEMFKEYLHRVVMGEMDPDTALEKLEADIDLMQ</sequence>
<evidence type="ECO:0000256" key="2">
    <source>
        <dbReference type="ARBA" id="ARBA00022729"/>
    </source>
</evidence>
<name>A0A523W962_UNCAE</name>
<accession>A0A523W962</accession>
<evidence type="ECO:0000313" key="7">
    <source>
        <dbReference type="EMBL" id="TET63568.1"/>
    </source>
</evidence>
<keyword evidence="3" id="KW-0472">Membrane</keyword>
<evidence type="ECO:0000313" key="8">
    <source>
        <dbReference type="Proteomes" id="UP000319130"/>
    </source>
</evidence>
<proteinExistence type="predicted"/>
<keyword evidence="2 6" id="KW-0732">Signal</keyword>
<evidence type="ECO:0000256" key="5">
    <source>
        <dbReference type="ARBA" id="ARBA00023288"/>
    </source>
</evidence>
<keyword evidence="4" id="KW-0564">Palmitate</keyword>
<gene>
    <name evidence="7" type="ORF">E3J48_02335</name>
</gene>
<dbReference type="Pfam" id="PF01547">
    <property type="entry name" value="SBP_bac_1"/>
    <property type="match status" value="1"/>
</dbReference>
<feature type="chain" id="PRO_5021878011" evidence="6">
    <location>
        <begin position="21"/>
        <end position="484"/>
    </location>
</feature>
<feature type="signal peptide" evidence="6">
    <location>
        <begin position="1"/>
        <end position="20"/>
    </location>
</feature>
<dbReference type="InterPro" id="IPR006059">
    <property type="entry name" value="SBP"/>
</dbReference>
<organism evidence="7 8">
    <name type="scientific">Aerophobetes bacterium</name>
    <dbReference type="NCBI Taxonomy" id="2030807"/>
    <lineage>
        <taxon>Bacteria</taxon>
        <taxon>Candidatus Aerophobota</taxon>
    </lineage>
</organism>